<dbReference type="AlphaFoldDB" id="A0A9N9P1R6"/>
<organism evidence="1 2">
    <name type="scientific">Acaulospora morrowiae</name>
    <dbReference type="NCBI Taxonomy" id="94023"/>
    <lineage>
        <taxon>Eukaryota</taxon>
        <taxon>Fungi</taxon>
        <taxon>Fungi incertae sedis</taxon>
        <taxon>Mucoromycota</taxon>
        <taxon>Glomeromycotina</taxon>
        <taxon>Glomeromycetes</taxon>
        <taxon>Diversisporales</taxon>
        <taxon>Acaulosporaceae</taxon>
        <taxon>Acaulospora</taxon>
    </lineage>
</organism>
<name>A0A9N9P1R6_9GLOM</name>
<dbReference type="EMBL" id="CAJVPV010051948">
    <property type="protein sequence ID" value="CAG8780043.1"/>
    <property type="molecule type" value="Genomic_DNA"/>
</dbReference>
<sequence length="70" mass="8226">EERSRSPSTLPLYYNSELILEMHDVYVEQKSIGILQSYKGSQHRIHKLRVKERPIHKGHGISKRTELLSK</sequence>
<evidence type="ECO:0000313" key="2">
    <source>
        <dbReference type="Proteomes" id="UP000789342"/>
    </source>
</evidence>
<feature type="non-terminal residue" evidence="1">
    <location>
        <position position="70"/>
    </location>
</feature>
<reference evidence="1" key="1">
    <citation type="submission" date="2021-06" db="EMBL/GenBank/DDBJ databases">
        <authorList>
            <person name="Kallberg Y."/>
            <person name="Tangrot J."/>
            <person name="Rosling A."/>
        </authorList>
    </citation>
    <scope>NUCLEOTIDE SEQUENCE</scope>
    <source>
        <strain evidence="1">CL551</strain>
    </source>
</reference>
<dbReference type="Proteomes" id="UP000789342">
    <property type="component" value="Unassembled WGS sequence"/>
</dbReference>
<comment type="caution">
    <text evidence="1">The sequence shown here is derived from an EMBL/GenBank/DDBJ whole genome shotgun (WGS) entry which is preliminary data.</text>
</comment>
<keyword evidence="2" id="KW-1185">Reference proteome</keyword>
<proteinExistence type="predicted"/>
<evidence type="ECO:0000313" key="1">
    <source>
        <dbReference type="EMBL" id="CAG8780043.1"/>
    </source>
</evidence>
<protein>
    <submittedName>
        <fullName evidence="1">3971_t:CDS:1</fullName>
    </submittedName>
</protein>
<accession>A0A9N9P1R6</accession>
<gene>
    <name evidence="1" type="ORF">AMORRO_LOCUS17244</name>
</gene>
<feature type="non-terminal residue" evidence="1">
    <location>
        <position position="1"/>
    </location>
</feature>